<dbReference type="EMBL" id="KN847522">
    <property type="protein sequence ID" value="KIV93629.1"/>
    <property type="molecule type" value="Genomic_DNA"/>
</dbReference>
<dbReference type="OrthoDB" id="10267474at2759"/>
<comment type="similarity">
    <text evidence="1">Belongs to the prefoldin subunit alpha family.</text>
</comment>
<dbReference type="Gene3D" id="1.10.287.370">
    <property type="match status" value="1"/>
</dbReference>
<dbReference type="GO" id="GO:0016272">
    <property type="term" value="C:prefoldin complex"/>
    <property type="evidence" value="ECO:0007669"/>
    <property type="project" value="InterPro"/>
</dbReference>
<dbReference type="NCBIfam" id="TIGR00293">
    <property type="entry name" value="prefoldin subunit alpha"/>
    <property type="match status" value="1"/>
</dbReference>
<dbReference type="InterPro" id="IPR009053">
    <property type="entry name" value="Prefoldin"/>
</dbReference>
<dbReference type="InterPro" id="IPR004127">
    <property type="entry name" value="Prefoldin_subunit_alpha"/>
</dbReference>
<dbReference type="PANTHER" id="PTHR12674">
    <property type="entry name" value="PREFOLDIN SUBUNIT 5"/>
    <property type="match status" value="1"/>
</dbReference>
<dbReference type="GO" id="GO:1990113">
    <property type="term" value="P:RNA polymerase I assembly"/>
    <property type="evidence" value="ECO:0007669"/>
    <property type="project" value="TreeGrafter"/>
</dbReference>
<dbReference type="Proteomes" id="UP000054302">
    <property type="component" value="Unassembled WGS sequence"/>
</dbReference>
<dbReference type="GO" id="GO:0051082">
    <property type="term" value="F:unfolded protein binding"/>
    <property type="evidence" value="ECO:0007669"/>
    <property type="project" value="InterPro"/>
</dbReference>
<dbReference type="PANTHER" id="PTHR12674:SF2">
    <property type="entry name" value="PREFOLDIN SUBUNIT 5"/>
    <property type="match status" value="1"/>
</dbReference>
<evidence type="ECO:0000256" key="1">
    <source>
        <dbReference type="ARBA" id="ARBA00010048"/>
    </source>
</evidence>
<dbReference type="SUPFAM" id="SSF46579">
    <property type="entry name" value="Prefoldin"/>
    <property type="match status" value="1"/>
</dbReference>
<name>A0A0D1ZIB8_EXOME</name>
<protein>
    <submittedName>
        <fullName evidence="2">Prefoldin, alpha subunit</fullName>
    </submittedName>
</protein>
<keyword evidence="3" id="KW-1185">Reference proteome</keyword>
<evidence type="ECO:0000313" key="2">
    <source>
        <dbReference type="EMBL" id="KIV93629.1"/>
    </source>
</evidence>
<dbReference type="VEuPathDB" id="FungiDB:PV10_04830"/>
<dbReference type="Pfam" id="PF02996">
    <property type="entry name" value="Prefoldin"/>
    <property type="match status" value="1"/>
</dbReference>
<gene>
    <name evidence="2" type="ORF">PV10_04830</name>
</gene>
<dbReference type="GO" id="GO:0005737">
    <property type="term" value="C:cytoplasm"/>
    <property type="evidence" value="ECO:0007669"/>
    <property type="project" value="TreeGrafter"/>
</dbReference>
<evidence type="ECO:0000313" key="3">
    <source>
        <dbReference type="Proteomes" id="UP000054302"/>
    </source>
</evidence>
<dbReference type="AlphaFoldDB" id="A0A0D1ZIB8"/>
<dbReference type="RefSeq" id="XP_016225203.1">
    <property type="nucleotide sequence ID" value="XM_016369415.1"/>
</dbReference>
<organism evidence="2 3">
    <name type="scientific">Exophiala mesophila</name>
    <name type="common">Black yeast-like fungus</name>
    <dbReference type="NCBI Taxonomy" id="212818"/>
    <lineage>
        <taxon>Eukaryota</taxon>
        <taxon>Fungi</taxon>
        <taxon>Dikarya</taxon>
        <taxon>Ascomycota</taxon>
        <taxon>Pezizomycotina</taxon>
        <taxon>Eurotiomycetes</taxon>
        <taxon>Chaetothyriomycetidae</taxon>
        <taxon>Chaetothyriales</taxon>
        <taxon>Herpotrichiellaceae</taxon>
        <taxon>Exophiala</taxon>
    </lineage>
</organism>
<dbReference type="InterPro" id="IPR011599">
    <property type="entry name" value="PFD_alpha_archaea"/>
</dbReference>
<dbReference type="GO" id="GO:1990114">
    <property type="term" value="P:RNA polymerase II core complex assembly"/>
    <property type="evidence" value="ECO:0007669"/>
    <property type="project" value="TreeGrafter"/>
</dbReference>
<dbReference type="GO" id="GO:0006457">
    <property type="term" value="P:protein folding"/>
    <property type="evidence" value="ECO:0007669"/>
    <property type="project" value="InterPro"/>
</dbReference>
<dbReference type="GO" id="GO:1990115">
    <property type="term" value="P:RNA polymerase III assembly"/>
    <property type="evidence" value="ECO:0007669"/>
    <property type="project" value="TreeGrafter"/>
</dbReference>
<dbReference type="GeneID" id="27322675"/>
<sequence length="201" mass="21615">MSSPQNGIDINSLPTQQLAALQQRLSQELEHLSSSFQRLRAAQSRFRDCIRSIQDGVQGKSGETPLLIPLTTSLYVPGTLANPSQSSSSSSGKAKATVLVDVGTGFYVTKTTDDAITFYTGKVAELAKNLANIEKVVAGKNENLRVVEDGKLWPTPFGICYMVIVWRRLSIDGLVMRQKMLAEQQQSSAGARAGQAQAAAG</sequence>
<proteinExistence type="inferred from homology"/>
<dbReference type="STRING" id="212818.A0A0D1ZIB8"/>
<dbReference type="CDD" id="cd23157">
    <property type="entry name" value="Prefoldin_5"/>
    <property type="match status" value="1"/>
</dbReference>
<accession>A0A0D1ZIB8</accession>
<reference evidence="2 3" key="1">
    <citation type="submission" date="2015-01" db="EMBL/GenBank/DDBJ databases">
        <title>The Genome Sequence of Exophiala mesophila CBS40295.</title>
        <authorList>
            <consortium name="The Broad Institute Genomics Platform"/>
            <person name="Cuomo C."/>
            <person name="de Hoog S."/>
            <person name="Gorbushina A."/>
            <person name="Stielow B."/>
            <person name="Teixiera M."/>
            <person name="Abouelleil A."/>
            <person name="Chapman S.B."/>
            <person name="Priest M."/>
            <person name="Young S.K."/>
            <person name="Wortman J."/>
            <person name="Nusbaum C."/>
            <person name="Birren B."/>
        </authorList>
    </citation>
    <scope>NUCLEOTIDE SEQUENCE [LARGE SCALE GENOMIC DNA]</scope>
    <source>
        <strain evidence="2 3">CBS 40295</strain>
    </source>
</reference>